<dbReference type="Proteomes" id="UP000594454">
    <property type="component" value="Chromosome 1"/>
</dbReference>
<feature type="region of interest" description="Disordered" evidence="2">
    <location>
        <begin position="158"/>
        <end position="179"/>
    </location>
</feature>
<name>A0A7R8YM58_HERIL</name>
<dbReference type="AlphaFoldDB" id="A0A7R8YM58"/>
<keyword evidence="1" id="KW-0175">Coiled coil</keyword>
<reference evidence="3 4" key="1">
    <citation type="submission" date="2020-11" db="EMBL/GenBank/DDBJ databases">
        <authorList>
            <person name="Wallbank WR R."/>
            <person name="Pardo Diaz C."/>
            <person name="Kozak K."/>
            <person name="Martin S."/>
            <person name="Jiggins C."/>
            <person name="Moest M."/>
            <person name="Warren A I."/>
            <person name="Generalovic N T."/>
            <person name="Byers J.R.P. K."/>
            <person name="Montejo-Kovacevich G."/>
            <person name="Yen C E."/>
        </authorList>
    </citation>
    <scope>NUCLEOTIDE SEQUENCE [LARGE SCALE GENOMIC DNA]</scope>
</reference>
<feature type="coiled-coil region" evidence="1">
    <location>
        <begin position="110"/>
        <end position="137"/>
    </location>
</feature>
<sequence length="368" mass="41358">MEFNRKISTGSSPSVSRASSVSTLVPSSPNKCLYQNSLARNLELKSVNQLMPNQSTPVVGRSYAKNSGADVTFHCARKSLDKLEVQLSRMSNAKRLSHLAVMDEVPDRRNDELSIKNMMLEAEVERLNWRLEVAQNSQEMYHKVMQEMVRFLQQCSQDLDPTQSSSDSSLSIDARDSIKSGESSDEVFKPAVVARFKKYDEFYTKRSKRVPEPPASIRLGMEASRLLRTAENLVNTMEFNLKEPFASNSGNSESEEIPQSPLPSFQRKTLFRTPMRKTVGQPKKQSLWDNNENRRLSLPVVKTTKSRKEQLSSTEDEGLGGSVKSLYQADTKMQTSRAGGISESLIASKRFAKKTLSIDTISKESQLL</sequence>
<keyword evidence="4" id="KW-1185">Reference proteome</keyword>
<proteinExistence type="predicted"/>
<feature type="compositionally biased region" description="Low complexity" evidence="2">
    <location>
        <begin position="8"/>
        <end position="22"/>
    </location>
</feature>
<gene>
    <name evidence="3" type="ORF">HERILL_LOCUS1526</name>
</gene>
<protein>
    <submittedName>
        <fullName evidence="3">Uncharacterized protein</fullName>
    </submittedName>
</protein>
<evidence type="ECO:0000256" key="1">
    <source>
        <dbReference type="SAM" id="Coils"/>
    </source>
</evidence>
<organism evidence="3 4">
    <name type="scientific">Hermetia illucens</name>
    <name type="common">Black soldier fly</name>
    <dbReference type="NCBI Taxonomy" id="343691"/>
    <lineage>
        <taxon>Eukaryota</taxon>
        <taxon>Metazoa</taxon>
        <taxon>Ecdysozoa</taxon>
        <taxon>Arthropoda</taxon>
        <taxon>Hexapoda</taxon>
        <taxon>Insecta</taxon>
        <taxon>Pterygota</taxon>
        <taxon>Neoptera</taxon>
        <taxon>Endopterygota</taxon>
        <taxon>Diptera</taxon>
        <taxon>Brachycera</taxon>
        <taxon>Stratiomyomorpha</taxon>
        <taxon>Stratiomyidae</taxon>
        <taxon>Hermetiinae</taxon>
        <taxon>Hermetia</taxon>
    </lineage>
</organism>
<accession>A0A7R8YM58</accession>
<dbReference type="InParanoid" id="A0A7R8YM58"/>
<dbReference type="EMBL" id="LR899009">
    <property type="protein sequence ID" value="CAD7078246.1"/>
    <property type="molecule type" value="Genomic_DNA"/>
</dbReference>
<evidence type="ECO:0000313" key="4">
    <source>
        <dbReference type="Proteomes" id="UP000594454"/>
    </source>
</evidence>
<evidence type="ECO:0000313" key="3">
    <source>
        <dbReference type="EMBL" id="CAD7078246.1"/>
    </source>
</evidence>
<evidence type="ECO:0000256" key="2">
    <source>
        <dbReference type="SAM" id="MobiDB-lite"/>
    </source>
</evidence>
<feature type="compositionally biased region" description="Low complexity" evidence="2">
    <location>
        <begin position="158"/>
        <end position="172"/>
    </location>
</feature>
<feature type="region of interest" description="Disordered" evidence="2">
    <location>
        <begin position="302"/>
        <end position="321"/>
    </location>
</feature>
<feature type="region of interest" description="Disordered" evidence="2">
    <location>
        <begin position="1"/>
        <end position="26"/>
    </location>
</feature>